<gene>
    <name evidence="1" type="ordered locus">RC1_1124</name>
</gene>
<name>B6IMG1_RHOCS</name>
<sequence>MPIQVNKIFNANIYLDGTNNLIGRAAEVTLPEISVATSEHSGLGMVGTLELPAGLQAMTLQIKWSGFYADHMKAGANPFKAHKFQVRGSVETYGAEGRVAEAPVVWHITASWKKAALGGVKPKEAAEFEDELAATYVKVVHDGKELLEVDVLQNIWRAAGEDVLANYRKNIGG</sequence>
<dbReference type="AlphaFoldDB" id="B6IMG1"/>
<evidence type="ECO:0000313" key="1">
    <source>
        <dbReference type="EMBL" id="ACI98540.1"/>
    </source>
</evidence>
<reference evidence="1 2" key="1">
    <citation type="journal article" date="2010" name="BMC Genomics">
        <title>Metabolic flexibility revealed in the genome of the cyst-forming alpha-1 proteobacterium Rhodospirillum centenum.</title>
        <authorList>
            <person name="Lu Y.K."/>
            <person name="Marden J."/>
            <person name="Han M."/>
            <person name="Swingley W.D."/>
            <person name="Mastrian S.D."/>
            <person name="Chowdhury S.R."/>
            <person name="Hao J."/>
            <person name="Helmy T."/>
            <person name="Kim S."/>
            <person name="Kurdoglu A.A."/>
            <person name="Matthies H.J."/>
            <person name="Rollo D."/>
            <person name="Stothard P."/>
            <person name="Blankenship R.E."/>
            <person name="Bauer C.E."/>
            <person name="Touchman J.W."/>
        </authorList>
    </citation>
    <scope>NUCLEOTIDE SEQUENCE [LARGE SCALE GENOMIC DNA]</scope>
    <source>
        <strain evidence="2">ATCC 51521 / SW</strain>
    </source>
</reference>
<dbReference type="Proteomes" id="UP000001591">
    <property type="component" value="Chromosome"/>
</dbReference>
<dbReference type="eggNOG" id="COG3498">
    <property type="taxonomic scope" value="Bacteria"/>
</dbReference>
<dbReference type="Pfam" id="PF04985">
    <property type="entry name" value="Phage_tube"/>
    <property type="match status" value="1"/>
</dbReference>
<dbReference type="STRING" id="414684.RC1_1124"/>
<proteinExistence type="predicted"/>
<organism evidence="1 2">
    <name type="scientific">Rhodospirillum centenum (strain ATCC 51521 / SW)</name>
    <dbReference type="NCBI Taxonomy" id="414684"/>
    <lineage>
        <taxon>Bacteria</taxon>
        <taxon>Pseudomonadati</taxon>
        <taxon>Pseudomonadota</taxon>
        <taxon>Alphaproteobacteria</taxon>
        <taxon>Rhodospirillales</taxon>
        <taxon>Rhodospirillaceae</taxon>
        <taxon>Rhodospirillum</taxon>
    </lineage>
</organism>
<dbReference type="OrthoDB" id="7834326at2"/>
<dbReference type="KEGG" id="rce:RC1_1124"/>
<evidence type="ECO:0000313" key="2">
    <source>
        <dbReference type="Proteomes" id="UP000001591"/>
    </source>
</evidence>
<protein>
    <submittedName>
        <fullName evidence="1">Phage major tail tube protein</fullName>
    </submittedName>
</protein>
<dbReference type="NCBIfam" id="TIGR01611">
    <property type="entry name" value="tail_tube"/>
    <property type="match status" value="1"/>
</dbReference>
<dbReference type="RefSeq" id="WP_012566329.1">
    <property type="nucleotide sequence ID" value="NC_011420.2"/>
</dbReference>
<dbReference type="HOGENOM" id="CLU_130297_1_0_5"/>
<keyword evidence="2" id="KW-1185">Reference proteome</keyword>
<accession>B6IMG1</accession>
<dbReference type="InterPro" id="IPR006498">
    <property type="entry name" value="Tail_tube"/>
</dbReference>
<dbReference type="EMBL" id="CP000613">
    <property type="protein sequence ID" value="ACI98540.1"/>
    <property type="molecule type" value="Genomic_DNA"/>
</dbReference>